<keyword evidence="2" id="KW-1185">Reference proteome</keyword>
<reference evidence="1 2" key="1">
    <citation type="journal article" date="2011" name="J. Bacteriol.">
        <title>Genome sequence of 'Pedosphaera parvula' Ellin514, an aerobic Verrucomicrobial isolate from pasture soil.</title>
        <authorList>
            <person name="Kant R."/>
            <person name="van Passel M.W."/>
            <person name="Sangwan P."/>
            <person name="Palva A."/>
            <person name="Lucas S."/>
            <person name="Copeland A."/>
            <person name="Lapidus A."/>
            <person name="Glavina Del Rio T."/>
            <person name="Dalin E."/>
            <person name="Tice H."/>
            <person name="Bruce D."/>
            <person name="Goodwin L."/>
            <person name="Pitluck S."/>
            <person name="Chertkov O."/>
            <person name="Larimer F.W."/>
            <person name="Land M.L."/>
            <person name="Hauser L."/>
            <person name="Brettin T.S."/>
            <person name="Detter J.C."/>
            <person name="Han S."/>
            <person name="de Vos W.M."/>
            <person name="Janssen P.H."/>
            <person name="Smidt H."/>
        </authorList>
    </citation>
    <scope>NUCLEOTIDE SEQUENCE [LARGE SCALE GENOMIC DNA]</scope>
    <source>
        <strain evidence="1 2">Ellin514</strain>
    </source>
</reference>
<evidence type="ECO:0000313" key="1">
    <source>
        <dbReference type="EMBL" id="EEF57204.1"/>
    </source>
</evidence>
<name>B9XSH2_PEDPL</name>
<protein>
    <submittedName>
        <fullName evidence="1">Uncharacterized protein</fullName>
    </submittedName>
</protein>
<comment type="caution">
    <text evidence="1">The sequence shown here is derived from an EMBL/GenBank/DDBJ whole genome shotgun (WGS) entry which is preliminary data.</text>
</comment>
<dbReference type="Proteomes" id="UP000003688">
    <property type="component" value="Unassembled WGS sequence"/>
</dbReference>
<dbReference type="STRING" id="320771.Cflav_PD0211"/>
<accession>B9XSH2</accession>
<gene>
    <name evidence="1" type="ORF">Cflav_PD0211</name>
</gene>
<dbReference type="AlphaFoldDB" id="B9XSH2"/>
<evidence type="ECO:0000313" key="2">
    <source>
        <dbReference type="Proteomes" id="UP000003688"/>
    </source>
</evidence>
<sequence length="49" mass="5678">MSFRQNSNIFAVTHDYYSLPVAETAVDEDYNVYLGNTMSSLRFRQIQQG</sequence>
<dbReference type="EMBL" id="ABOX02000080">
    <property type="protein sequence ID" value="EEF57204.1"/>
    <property type="molecule type" value="Genomic_DNA"/>
</dbReference>
<organism evidence="1 2">
    <name type="scientific">Pedosphaera parvula (strain Ellin514)</name>
    <dbReference type="NCBI Taxonomy" id="320771"/>
    <lineage>
        <taxon>Bacteria</taxon>
        <taxon>Pseudomonadati</taxon>
        <taxon>Verrucomicrobiota</taxon>
        <taxon>Pedosphaerae</taxon>
        <taxon>Pedosphaerales</taxon>
        <taxon>Pedosphaeraceae</taxon>
        <taxon>Pedosphaera</taxon>
    </lineage>
</organism>
<proteinExistence type="predicted"/>